<dbReference type="Proteomes" id="UP000322622">
    <property type="component" value="Plasmid pSAL813"/>
</dbReference>
<evidence type="ECO:0000313" key="3">
    <source>
        <dbReference type="Proteomes" id="UP000322622"/>
    </source>
</evidence>
<evidence type="ECO:0000256" key="1">
    <source>
        <dbReference type="SAM" id="Coils"/>
    </source>
</evidence>
<sequence length="97" mass="11643">MFTTFFKKNQDNSDIFKKLIHRLSDMPVQNLEKIDRLLDIIFTPEQESEQIKTESTYREETLDDTLKEAKNQLHKEQLEKNLERFKKKSQLRTKIGA</sequence>
<protein>
    <recommendedName>
        <fullName evidence="4">ATPase</fullName>
    </recommendedName>
</protein>
<dbReference type="RefSeq" id="WP_149561089.1">
    <property type="nucleotide sequence ID" value="NZ_CP040803.1"/>
</dbReference>
<organism evidence="2 3">
    <name type="scientific">Streptococcus salivarius</name>
    <dbReference type="NCBI Taxonomy" id="1304"/>
    <lineage>
        <taxon>Bacteria</taxon>
        <taxon>Bacillati</taxon>
        <taxon>Bacillota</taxon>
        <taxon>Bacilli</taxon>
        <taxon>Lactobacillales</taxon>
        <taxon>Streptococcaceae</taxon>
        <taxon>Streptococcus</taxon>
    </lineage>
</organism>
<dbReference type="EMBL" id="CP040803">
    <property type="protein sequence ID" value="QEM31557.1"/>
    <property type="molecule type" value="Genomic_DNA"/>
</dbReference>
<geneLocation type="plasmid" evidence="3">
    <name>psal813</name>
</geneLocation>
<name>A0AB37CIQ4_STRSL</name>
<feature type="coiled-coil region" evidence="1">
    <location>
        <begin position="59"/>
        <end position="88"/>
    </location>
</feature>
<evidence type="ECO:0000313" key="2">
    <source>
        <dbReference type="EMBL" id="QEM31557.1"/>
    </source>
</evidence>
<gene>
    <name evidence="2" type="ORF">FHI56_00795</name>
</gene>
<accession>A0AB37CIQ4</accession>
<proteinExistence type="predicted"/>
<dbReference type="AlphaFoldDB" id="A0AB37CIQ4"/>
<keyword evidence="1" id="KW-0175">Coiled coil</keyword>
<reference evidence="2 3" key="1">
    <citation type="submission" date="2019-06" db="EMBL/GenBank/DDBJ databases">
        <title>Complete genome sequence of Streptococcus salivarius LAB813.</title>
        <authorList>
            <person name="Levesque C.M."/>
            <person name="Gong S.-G."/>
            <person name="Dufour D."/>
            <person name="Barbour A."/>
        </authorList>
    </citation>
    <scope>NUCLEOTIDE SEQUENCE [LARGE SCALE GENOMIC DNA]</scope>
    <source>
        <strain evidence="2 3">LAB813</strain>
        <plasmid evidence="3">psal813</plasmid>
    </source>
</reference>
<evidence type="ECO:0008006" key="4">
    <source>
        <dbReference type="Google" id="ProtNLM"/>
    </source>
</evidence>
<keyword evidence="2" id="KW-0614">Plasmid</keyword>